<comment type="caution">
    <text evidence="3">The sequence shown here is derived from an EMBL/GenBank/DDBJ whole genome shotgun (WGS) entry which is preliminary data.</text>
</comment>
<gene>
    <name evidence="3" type="ORF">E6K74_08575</name>
</gene>
<feature type="region of interest" description="Disordered" evidence="1">
    <location>
        <begin position="199"/>
        <end position="230"/>
    </location>
</feature>
<organism evidence="3 4">
    <name type="scientific">Eiseniibacteriota bacterium</name>
    <dbReference type="NCBI Taxonomy" id="2212470"/>
    <lineage>
        <taxon>Bacteria</taxon>
        <taxon>Candidatus Eiseniibacteriota</taxon>
    </lineage>
</organism>
<dbReference type="EMBL" id="VBOU01000082">
    <property type="protein sequence ID" value="TMQ53685.1"/>
    <property type="molecule type" value="Genomic_DNA"/>
</dbReference>
<evidence type="ECO:0000313" key="4">
    <source>
        <dbReference type="Proteomes" id="UP000319829"/>
    </source>
</evidence>
<dbReference type="PROSITE" id="PS51494">
    <property type="entry name" value="SPOIVB"/>
    <property type="match status" value="1"/>
</dbReference>
<proteinExistence type="predicted"/>
<evidence type="ECO:0000256" key="1">
    <source>
        <dbReference type="SAM" id="MobiDB-lite"/>
    </source>
</evidence>
<name>A0A538SQM9_UNCEI</name>
<feature type="compositionally biased region" description="Basic and acidic residues" evidence="1">
    <location>
        <begin position="202"/>
        <end position="211"/>
    </location>
</feature>
<dbReference type="Pfam" id="PF05580">
    <property type="entry name" value="Peptidase_S55"/>
    <property type="match status" value="1"/>
</dbReference>
<evidence type="ECO:0000259" key="2">
    <source>
        <dbReference type="PROSITE" id="PS51494"/>
    </source>
</evidence>
<reference evidence="3 4" key="1">
    <citation type="journal article" date="2019" name="Nat. Microbiol.">
        <title>Mediterranean grassland soil C-N compound turnover is dependent on rainfall and depth, and is mediated by genomically divergent microorganisms.</title>
        <authorList>
            <person name="Diamond S."/>
            <person name="Andeer P.F."/>
            <person name="Li Z."/>
            <person name="Crits-Christoph A."/>
            <person name="Burstein D."/>
            <person name="Anantharaman K."/>
            <person name="Lane K.R."/>
            <person name="Thomas B.C."/>
            <person name="Pan C."/>
            <person name="Northen T.R."/>
            <person name="Banfield J.F."/>
        </authorList>
    </citation>
    <scope>NUCLEOTIDE SEQUENCE [LARGE SCALE GENOMIC DNA]</scope>
    <source>
        <strain evidence="3">WS_4</strain>
    </source>
</reference>
<dbReference type="InterPro" id="IPR008763">
    <property type="entry name" value="Peptidase_S55"/>
</dbReference>
<dbReference type="AlphaFoldDB" id="A0A538SQM9"/>
<sequence>MRRGARETTRPAMLPRWRNACAEVPGTLTGPRRIRILSAVDMTPVPQIDPRRSRSRSFRFGTAPRVGPWTRVAFLLLAVCAGDPHVAAAPLAKGEPSTLPTDSVRAGMTGYGLSVFRGTQVDSFPMTILGVLKGNRPGADLILAKARGDFLERTGIIAGMSGSPVYIGGKLIGAVAYTWAFTKDPVAGITPIGEMLTSLRSTPEERPEPSDARYGALDLPPGEASPSQGEARPIATPLALSGFTPEALRYLDPWLKEHGFVSAPGGSTSDGGSCDSIVPGSAVGVELVRGDMSATAIGTATYRRGNRVLAFGHPFYALGRVQLPLTAATIHAIFASQQISTKVGSATRTCGTLVADRSVGIAGEIGGSPSMIPVMVSIHGPQGRDRDYHFEIARSRSLTPGLAAATIVSSISEALFDVGLSTTRYDLTYSLNGGKRLLKRGNAIVAPAPLAGAGDDVSQTLFLLLINRFESVRLDSLRADISVEDGLDQAMLTSIRVEPTMAAPGESVQVELSIRPARSKPETRRVTLRIPPGTPPGDLQIRVCNGPETDKWEHDRAPETFEPQNLDHLLGLLSRERRGDQMFVQLYRDVRGITLRGGEISQAPPSVLDVLGGGSKSGDGAPVKGATLVEIPMNMGRVVTGCEQKTVTVFPYRAR</sequence>
<evidence type="ECO:0000313" key="3">
    <source>
        <dbReference type="EMBL" id="TMQ53685.1"/>
    </source>
</evidence>
<dbReference type="Proteomes" id="UP000319829">
    <property type="component" value="Unassembled WGS sequence"/>
</dbReference>
<feature type="domain" description="Peptidase S55" evidence="2">
    <location>
        <begin position="1"/>
        <end position="211"/>
    </location>
</feature>
<accession>A0A538SQM9</accession>
<protein>
    <recommendedName>
        <fullName evidence="2">Peptidase S55 domain-containing protein</fullName>
    </recommendedName>
</protein>